<comment type="similarity">
    <text evidence="11">Belongs to the Thz kinase family.</text>
</comment>
<keyword evidence="9 11" id="KW-0460">Magnesium</keyword>
<comment type="function">
    <text evidence="11">Catalyzes the phosphorylation of the hydroxyl group of 4-methyl-5-beta-hydroxyethylthiazole (THZ).</text>
</comment>
<evidence type="ECO:0000256" key="2">
    <source>
        <dbReference type="ARBA" id="ARBA00001946"/>
    </source>
</evidence>
<keyword evidence="4 11" id="KW-0808">Transferase</keyword>
<reference evidence="12 13" key="1">
    <citation type="submission" date="2019-12" db="EMBL/GenBank/DDBJ databases">
        <authorList>
            <person name="Li M."/>
        </authorList>
    </citation>
    <scope>NUCLEOTIDE SEQUENCE [LARGE SCALE GENOMIC DNA]</scope>
    <source>
        <strain evidence="12 13">GBMRC 2046</strain>
    </source>
</reference>
<evidence type="ECO:0000256" key="8">
    <source>
        <dbReference type="ARBA" id="ARBA00022840"/>
    </source>
</evidence>
<dbReference type="Pfam" id="PF02110">
    <property type="entry name" value="HK"/>
    <property type="match status" value="2"/>
</dbReference>
<accession>A0A7X3LRB5</accession>
<evidence type="ECO:0000256" key="5">
    <source>
        <dbReference type="ARBA" id="ARBA00022723"/>
    </source>
</evidence>
<dbReference type="GO" id="GO:0005524">
    <property type="term" value="F:ATP binding"/>
    <property type="evidence" value="ECO:0007669"/>
    <property type="project" value="UniProtKB-UniRule"/>
</dbReference>
<dbReference type="PRINTS" id="PR01099">
    <property type="entry name" value="HYETHTZKNASE"/>
</dbReference>
<dbReference type="SUPFAM" id="SSF53613">
    <property type="entry name" value="Ribokinase-like"/>
    <property type="match status" value="1"/>
</dbReference>
<dbReference type="GO" id="GO:0009229">
    <property type="term" value="P:thiamine diphosphate biosynthetic process"/>
    <property type="evidence" value="ECO:0007669"/>
    <property type="project" value="UniProtKB-UniRule"/>
</dbReference>
<dbReference type="RefSeq" id="WP_160773903.1">
    <property type="nucleotide sequence ID" value="NZ_WUMV01000001.1"/>
</dbReference>
<dbReference type="Gene3D" id="3.40.1190.20">
    <property type="match status" value="1"/>
</dbReference>
<protein>
    <recommendedName>
        <fullName evidence="11">Hydroxyethylthiazole kinase</fullName>
        <ecNumber evidence="11">2.7.1.50</ecNumber>
    </recommendedName>
    <alternativeName>
        <fullName evidence="11">4-methyl-5-beta-hydroxyethylthiazole kinase</fullName>
        <shortName evidence="11">TH kinase</shortName>
        <shortName evidence="11">Thz kinase</shortName>
    </alternativeName>
</protein>
<comment type="pathway">
    <text evidence="3 11">Cofactor biosynthesis; thiamine diphosphate biosynthesis; 4-methyl-5-(2-phosphoethyl)-thiazole from 5-(2-hydroxyethyl)-4-methylthiazole: step 1/1.</text>
</comment>
<evidence type="ECO:0000256" key="4">
    <source>
        <dbReference type="ARBA" id="ARBA00022679"/>
    </source>
</evidence>
<dbReference type="HAMAP" id="MF_00228">
    <property type="entry name" value="Thz_kinase"/>
    <property type="match status" value="1"/>
</dbReference>
<dbReference type="CDD" id="cd01170">
    <property type="entry name" value="THZ_kinase"/>
    <property type="match status" value="1"/>
</dbReference>
<comment type="cofactor">
    <cofactor evidence="2 11">
        <name>Mg(2+)</name>
        <dbReference type="ChEBI" id="CHEBI:18420"/>
    </cofactor>
</comment>
<dbReference type="InterPro" id="IPR000417">
    <property type="entry name" value="Hyethyz_kinase"/>
</dbReference>
<evidence type="ECO:0000313" key="12">
    <source>
        <dbReference type="EMBL" id="MXN63663.1"/>
    </source>
</evidence>
<proteinExistence type="inferred from homology"/>
<name>A0A7X3LRB5_9HYPH</name>
<dbReference type="AlphaFoldDB" id="A0A7X3LRB5"/>
<dbReference type="EC" id="2.7.1.50" evidence="11"/>
<evidence type="ECO:0000313" key="13">
    <source>
        <dbReference type="Proteomes" id="UP000433101"/>
    </source>
</evidence>
<evidence type="ECO:0000256" key="1">
    <source>
        <dbReference type="ARBA" id="ARBA00001771"/>
    </source>
</evidence>
<sequence length="256" mass="26500">MTSLAPEAKGAEKLVFSLEETVSLLERLRARGPRVHCITNSVAQNFTANVLLALGAVPSMTVAREEISDFVKSAEGFLVNIGTIDDERRAAIDLGLDAVEDAGLAFVLDPVLVNRSPARLKLAKSCMARRPAVVRANADEVAALSGGDTPEDFAKNAGVTLALTGAVDRVTDGRRAMDIASGHPLMARVTAMGCAASAVVAGFLCVEDDPLKAAAAALTVVGLAGEEAGERSQGPGSFVPAFLDALYRLGREGGAK</sequence>
<feature type="binding site" evidence="11">
    <location>
        <position position="60"/>
    </location>
    <ligand>
        <name>substrate</name>
    </ligand>
</feature>
<feature type="binding site" evidence="11">
    <location>
        <position position="135"/>
    </location>
    <ligand>
        <name>ATP</name>
        <dbReference type="ChEBI" id="CHEBI:30616"/>
    </ligand>
</feature>
<comment type="caution">
    <text evidence="12">The sequence shown here is derived from an EMBL/GenBank/DDBJ whole genome shotgun (WGS) entry which is preliminary data.</text>
</comment>
<feature type="binding site" evidence="11">
    <location>
        <position position="191"/>
    </location>
    <ligand>
        <name>substrate</name>
    </ligand>
</feature>
<keyword evidence="10 11" id="KW-0784">Thiamine biosynthesis</keyword>
<evidence type="ECO:0000256" key="10">
    <source>
        <dbReference type="ARBA" id="ARBA00022977"/>
    </source>
</evidence>
<dbReference type="NCBIfam" id="NF006830">
    <property type="entry name" value="PRK09355.1"/>
    <property type="match status" value="1"/>
</dbReference>
<feature type="binding site" evidence="11">
    <location>
        <position position="164"/>
    </location>
    <ligand>
        <name>ATP</name>
        <dbReference type="ChEBI" id="CHEBI:30616"/>
    </ligand>
</feature>
<keyword evidence="7 11" id="KW-0418">Kinase</keyword>
<dbReference type="Proteomes" id="UP000433101">
    <property type="component" value="Unassembled WGS sequence"/>
</dbReference>
<dbReference type="InterPro" id="IPR029056">
    <property type="entry name" value="Ribokinase-like"/>
</dbReference>
<evidence type="ECO:0000256" key="6">
    <source>
        <dbReference type="ARBA" id="ARBA00022741"/>
    </source>
</evidence>
<dbReference type="EMBL" id="WUMV01000001">
    <property type="protein sequence ID" value="MXN63663.1"/>
    <property type="molecule type" value="Genomic_DNA"/>
</dbReference>
<evidence type="ECO:0000256" key="11">
    <source>
        <dbReference type="HAMAP-Rule" id="MF_00228"/>
    </source>
</evidence>
<comment type="catalytic activity">
    <reaction evidence="1 11">
        <text>5-(2-hydroxyethyl)-4-methylthiazole + ATP = 4-methyl-5-(2-phosphooxyethyl)-thiazole + ADP + H(+)</text>
        <dbReference type="Rhea" id="RHEA:24212"/>
        <dbReference type="ChEBI" id="CHEBI:15378"/>
        <dbReference type="ChEBI" id="CHEBI:17957"/>
        <dbReference type="ChEBI" id="CHEBI:30616"/>
        <dbReference type="ChEBI" id="CHEBI:58296"/>
        <dbReference type="ChEBI" id="CHEBI:456216"/>
        <dbReference type="EC" id="2.7.1.50"/>
    </reaction>
</comment>
<keyword evidence="13" id="KW-1185">Reference proteome</keyword>
<dbReference type="UniPathway" id="UPA00060">
    <property type="reaction ID" value="UER00139"/>
</dbReference>
<keyword evidence="8 11" id="KW-0067">ATP-binding</keyword>
<evidence type="ECO:0000256" key="7">
    <source>
        <dbReference type="ARBA" id="ARBA00022777"/>
    </source>
</evidence>
<organism evidence="12 13">
    <name type="scientific">Stappia sediminis</name>
    <dbReference type="NCBI Taxonomy" id="2692190"/>
    <lineage>
        <taxon>Bacteria</taxon>
        <taxon>Pseudomonadati</taxon>
        <taxon>Pseudomonadota</taxon>
        <taxon>Alphaproteobacteria</taxon>
        <taxon>Hyphomicrobiales</taxon>
        <taxon>Stappiaceae</taxon>
        <taxon>Stappia</taxon>
    </lineage>
</organism>
<gene>
    <name evidence="11 12" type="primary">thiM</name>
    <name evidence="12" type="ORF">GR183_02000</name>
</gene>
<dbReference type="PIRSF" id="PIRSF000513">
    <property type="entry name" value="Thz_kinase"/>
    <property type="match status" value="1"/>
</dbReference>
<keyword evidence="5 11" id="KW-0479">Metal-binding</keyword>
<keyword evidence="6 11" id="KW-0547">Nucleotide-binding</keyword>
<evidence type="ECO:0000256" key="9">
    <source>
        <dbReference type="ARBA" id="ARBA00022842"/>
    </source>
</evidence>
<dbReference type="GO" id="GO:0009228">
    <property type="term" value="P:thiamine biosynthetic process"/>
    <property type="evidence" value="ECO:0007669"/>
    <property type="project" value="UniProtKB-KW"/>
</dbReference>
<dbReference type="GO" id="GO:0004417">
    <property type="term" value="F:hydroxyethylthiazole kinase activity"/>
    <property type="evidence" value="ECO:0007669"/>
    <property type="project" value="UniProtKB-UniRule"/>
</dbReference>
<evidence type="ECO:0000256" key="3">
    <source>
        <dbReference type="ARBA" id="ARBA00004868"/>
    </source>
</evidence>
<dbReference type="GO" id="GO:0000287">
    <property type="term" value="F:magnesium ion binding"/>
    <property type="evidence" value="ECO:0007669"/>
    <property type="project" value="UniProtKB-UniRule"/>
</dbReference>